<organism evidence="3 4">
    <name type="scientific">Ramlibacter cellulosilyticus</name>
    <dbReference type="NCBI Taxonomy" id="2764187"/>
    <lineage>
        <taxon>Bacteria</taxon>
        <taxon>Pseudomonadati</taxon>
        <taxon>Pseudomonadota</taxon>
        <taxon>Betaproteobacteria</taxon>
        <taxon>Burkholderiales</taxon>
        <taxon>Comamonadaceae</taxon>
        <taxon>Ramlibacter</taxon>
    </lineage>
</organism>
<accession>A0A923SA28</accession>
<reference evidence="3" key="1">
    <citation type="submission" date="2020-08" db="EMBL/GenBank/DDBJ databases">
        <title>Ramlibacter sp. USB13 16S ribosomal RNA gene genome sequencing and assembly.</title>
        <authorList>
            <person name="Kang M."/>
        </authorList>
    </citation>
    <scope>NUCLEOTIDE SEQUENCE</scope>
    <source>
        <strain evidence="3">USB13</strain>
    </source>
</reference>
<dbReference type="InterPro" id="IPR046914">
    <property type="entry name" value="ABC-3C_CTD6"/>
</dbReference>
<protein>
    <recommendedName>
        <fullName evidence="2">ABC-three component systems C-terminal domain-containing protein</fullName>
    </recommendedName>
</protein>
<feature type="domain" description="ABC-three component systems C-terminal" evidence="2">
    <location>
        <begin position="234"/>
        <end position="362"/>
    </location>
</feature>
<gene>
    <name evidence="3" type="ORF">H8N03_05225</name>
</gene>
<sequence length="364" mass="40569">MTPPQGGKGGNASAPPKLRKPKTNRLVVKRGTVPPSVFLHTISDKEWEEFIAAACRQRTIHTAKYVSVKVLGNAGDKGRDVEARLQAALVADGWDLYQAKHYEQRLTPGNAYPELVKFFGHLLAKSFPVPRKYYFCAPKNVGPELHDLLASPDNLRTSLLTAWKAGTHGLNAAKLTSEMEAFINAFDFKRFEECQVVDLLAWYAEDANAYCKLFGIEPERGDDPSVPAQAEAHEMTYISELIRAYAEAEGVPMTLPQVLADEEYREHLAAAREAFYAAEGLKRFSRDIYVEDEFKKLLDMVLTGVRLKVKSPLLKSGLQRHDAAVDAAQALTLTDSVLHTRLRGGDLPGTCHHLVNEKQLTWVR</sequence>
<evidence type="ECO:0000313" key="3">
    <source>
        <dbReference type="EMBL" id="MBC5782336.1"/>
    </source>
</evidence>
<keyword evidence="4" id="KW-1185">Reference proteome</keyword>
<evidence type="ECO:0000256" key="1">
    <source>
        <dbReference type="SAM" id="MobiDB-lite"/>
    </source>
</evidence>
<feature type="region of interest" description="Disordered" evidence="1">
    <location>
        <begin position="1"/>
        <end position="24"/>
    </location>
</feature>
<evidence type="ECO:0000259" key="2">
    <source>
        <dbReference type="Pfam" id="PF20282"/>
    </source>
</evidence>
<proteinExistence type="predicted"/>
<dbReference type="Proteomes" id="UP000608513">
    <property type="component" value="Unassembled WGS sequence"/>
</dbReference>
<feature type="compositionally biased region" description="Gly residues" evidence="1">
    <location>
        <begin position="1"/>
        <end position="10"/>
    </location>
</feature>
<comment type="caution">
    <text evidence="3">The sequence shown here is derived from an EMBL/GenBank/DDBJ whole genome shotgun (WGS) entry which is preliminary data.</text>
</comment>
<dbReference type="AlphaFoldDB" id="A0A923SA28"/>
<evidence type="ECO:0000313" key="4">
    <source>
        <dbReference type="Proteomes" id="UP000608513"/>
    </source>
</evidence>
<name>A0A923SA28_9BURK</name>
<dbReference type="EMBL" id="JACORT010000001">
    <property type="protein sequence ID" value="MBC5782336.1"/>
    <property type="molecule type" value="Genomic_DNA"/>
</dbReference>
<dbReference type="Pfam" id="PF20282">
    <property type="entry name" value="CTD6"/>
    <property type="match status" value="1"/>
</dbReference>